<dbReference type="Pfam" id="PF03861">
    <property type="entry name" value="ANTAR"/>
    <property type="match status" value="1"/>
</dbReference>
<dbReference type="SUPFAM" id="SSF52172">
    <property type="entry name" value="CheY-like"/>
    <property type="match status" value="1"/>
</dbReference>
<dbReference type="Proteomes" id="UP000250434">
    <property type="component" value="Chromosome"/>
</dbReference>
<feature type="domain" description="ANTAR" evidence="3">
    <location>
        <begin position="170"/>
        <end position="231"/>
    </location>
</feature>
<evidence type="ECO:0000259" key="3">
    <source>
        <dbReference type="PROSITE" id="PS50921"/>
    </source>
</evidence>
<dbReference type="Gene3D" id="1.10.10.10">
    <property type="entry name" value="Winged helix-like DNA-binding domain superfamily/Winged helix DNA-binding domain"/>
    <property type="match status" value="1"/>
</dbReference>
<evidence type="ECO:0000313" key="4">
    <source>
        <dbReference type="EMBL" id="AXB41671.1"/>
    </source>
</evidence>
<sequence>MNPEPLAGEFAVLTRSLLTAANIADVLGHVAAAAERLVPGVDVVSVSLRDQDATLYTPVGSTPLADELDRLQNQFQEGPCFDAARPDGPASAVSTDLARDADWPKFGPACGDLGLTSVLSTALLPDPGDLVRTRGALNVYSRGQLGEGAENILLLLATHAALALAHTRAVSREELQRTQLQQAIESRDVIGQAKGILMARRGLSADEAFAVLRRTSQDLNTKLAELAHTLATRHTELDLPDTSP</sequence>
<proteinExistence type="predicted"/>
<protein>
    <recommendedName>
        <fullName evidence="3">ANTAR domain-containing protein</fullName>
    </recommendedName>
</protein>
<dbReference type="EMBL" id="CP015163">
    <property type="protein sequence ID" value="AXB41671.1"/>
    <property type="molecule type" value="Genomic_DNA"/>
</dbReference>
<dbReference type="PROSITE" id="PS50921">
    <property type="entry name" value="ANTAR"/>
    <property type="match status" value="1"/>
</dbReference>
<dbReference type="GO" id="GO:0003723">
    <property type="term" value="F:RNA binding"/>
    <property type="evidence" value="ECO:0007669"/>
    <property type="project" value="InterPro"/>
</dbReference>
<dbReference type="InterPro" id="IPR005561">
    <property type="entry name" value="ANTAR"/>
</dbReference>
<dbReference type="GO" id="GO:0016301">
    <property type="term" value="F:kinase activity"/>
    <property type="evidence" value="ECO:0007669"/>
    <property type="project" value="UniProtKB-KW"/>
</dbReference>
<accession>A0A344L0U7</accession>
<reference evidence="4 5" key="1">
    <citation type="submission" date="2016-04" db="EMBL/GenBank/DDBJ databases">
        <title>Complete genome sequence and analysis of deep-sea sediment isolate, Amycolatopsis sp. WP1.</title>
        <authorList>
            <person name="Wang H."/>
            <person name="Chen S."/>
            <person name="Wu Q."/>
        </authorList>
    </citation>
    <scope>NUCLEOTIDE SEQUENCE [LARGE SCALE GENOMIC DNA]</scope>
    <source>
        <strain evidence="4 5">WP1</strain>
    </source>
</reference>
<dbReference type="InterPro" id="IPR011006">
    <property type="entry name" value="CheY-like_superfamily"/>
</dbReference>
<dbReference type="PIRSF" id="PIRSF036625">
    <property type="entry name" value="GAF_ANTAR"/>
    <property type="match status" value="1"/>
</dbReference>
<dbReference type="SUPFAM" id="SSF55781">
    <property type="entry name" value="GAF domain-like"/>
    <property type="match status" value="1"/>
</dbReference>
<evidence type="ECO:0000256" key="2">
    <source>
        <dbReference type="ARBA" id="ARBA00023163"/>
    </source>
</evidence>
<dbReference type="InterPro" id="IPR029016">
    <property type="entry name" value="GAF-like_dom_sf"/>
</dbReference>
<dbReference type="AlphaFoldDB" id="A0A344L0U7"/>
<dbReference type="InterPro" id="IPR036388">
    <property type="entry name" value="WH-like_DNA-bd_sf"/>
</dbReference>
<dbReference type="SMART" id="SM01012">
    <property type="entry name" value="ANTAR"/>
    <property type="match status" value="1"/>
</dbReference>
<evidence type="ECO:0000313" key="5">
    <source>
        <dbReference type="Proteomes" id="UP000250434"/>
    </source>
</evidence>
<evidence type="ECO:0000256" key="1">
    <source>
        <dbReference type="ARBA" id="ARBA00023015"/>
    </source>
</evidence>
<name>A0A344L0U7_9PSEU</name>
<organism evidence="4 5">
    <name type="scientific">Amycolatopsis albispora</name>
    <dbReference type="NCBI Taxonomy" id="1804986"/>
    <lineage>
        <taxon>Bacteria</taxon>
        <taxon>Bacillati</taxon>
        <taxon>Actinomycetota</taxon>
        <taxon>Actinomycetes</taxon>
        <taxon>Pseudonocardiales</taxon>
        <taxon>Pseudonocardiaceae</taxon>
        <taxon>Amycolatopsis</taxon>
    </lineage>
</organism>
<dbReference type="InterPro" id="IPR012074">
    <property type="entry name" value="GAF_ANTAR"/>
</dbReference>
<keyword evidence="2" id="KW-0804">Transcription</keyword>
<dbReference type="RefSeq" id="WP_113690942.1">
    <property type="nucleotide sequence ID" value="NZ_CP015163.1"/>
</dbReference>
<keyword evidence="5" id="KW-1185">Reference proteome</keyword>
<dbReference type="OrthoDB" id="4629915at2"/>
<dbReference type="KEGG" id="aab:A4R43_03355"/>
<dbReference type="Gene3D" id="3.30.450.40">
    <property type="match status" value="1"/>
</dbReference>
<keyword evidence="1" id="KW-0805">Transcription regulation</keyword>
<gene>
    <name evidence="4" type="ORF">A4R43_03355</name>
</gene>